<gene>
    <name evidence="1" type="ORF">CWATWH0003_2376</name>
</gene>
<protein>
    <recommendedName>
        <fullName evidence="3">Addiction module killer protein</fullName>
    </recommendedName>
</protein>
<reference evidence="1 2" key="1">
    <citation type="journal article" date="2011" name="Front. Microbiol.">
        <title>Two Strains of Crocosphaera watsonii with Highly Conserved Genomes are Distinguished by Strain-Specific Features.</title>
        <authorList>
            <person name="Bench S.R."/>
            <person name="Ilikchyan I.N."/>
            <person name="Tripp H.J."/>
            <person name="Zehr J.P."/>
        </authorList>
    </citation>
    <scope>NUCLEOTIDE SEQUENCE [LARGE SCALE GENOMIC DNA]</scope>
    <source>
        <strain evidence="1 2">WH 0003</strain>
    </source>
</reference>
<dbReference type="NCBIfam" id="TIGR02683">
    <property type="entry name" value="upstrm_HI1419"/>
    <property type="match status" value="1"/>
</dbReference>
<evidence type="ECO:0000313" key="2">
    <source>
        <dbReference type="Proteomes" id="UP000003477"/>
    </source>
</evidence>
<accession>G5J4F4</accession>
<dbReference type="Pfam" id="PF05973">
    <property type="entry name" value="Gp49"/>
    <property type="match status" value="1"/>
</dbReference>
<evidence type="ECO:0000313" key="1">
    <source>
        <dbReference type="EMBL" id="EHJ12926.1"/>
    </source>
</evidence>
<dbReference type="PANTHER" id="PTHR41791:SF1">
    <property type="entry name" value="SSL7039 PROTEIN"/>
    <property type="match status" value="1"/>
</dbReference>
<name>G5J4F4_CROWT</name>
<dbReference type="EMBL" id="AESD01000356">
    <property type="protein sequence ID" value="EHJ12926.1"/>
    <property type="molecule type" value="Genomic_DNA"/>
</dbReference>
<dbReference type="InterPro" id="IPR014056">
    <property type="entry name" value="TypeIITA-like_toxin_pred"/>
</dbReference>
<organism evidence="1 2">
    <name type="scientific">Crocosphaera watsonii WH 0003</name>
    <dbReference type="NCBI Taxonomy" id="423471"/>
    <lineage>
        <taxon>Bacteria</taxon>
        <taxon>Bacillati</taxon>
        <taxon>Cyanobacteriota</taxon>
        <taxon>Cyanophyceae</taxon>
        <taxon>Oscillatoriophycideae</taxon>
        <taxon>Chroococcales</taxon>
        <taxon>Aphanothecaceae</taxon>
        <taxon>Crocosphaera</taxon>
    </lineage>
</organism>
<proteinExistence type="predicted"/>
<dbReference type="InterPro" id="IPR009241">
    <property type="entry name" value="HigB-like"/>
</dbReference>
<sequence length="138" mass="15889">MFDRSHVSCARLYLAGYNTEMESTIEIKLLETDEGKVPFEEWYDSLRDKVTKVRVRRRLDRIELGNFGDTESVGEGIYELRLHFGAGYRVYFARLGNTVIVLIGGGDKSSQKKDIAQAKALWRQYKDEAQKYARKLGS</sequence>
<comment type="caution">
    <text evidence="1">The sequence shown here is derived from an EMBL/GenBank/DDBJ whole genome shotgun (WGS) entry which is preliminary data.</text>
</comment>
<evidence type="ECO:0008006" key="3">
    <source>
        <dbReference type="Google" id="ProtNLM"/>
    </source>
</evidence>
<dbReference type="PANTHER" id="PTHR41791">
    <property type="entry name" value="SSL7039 PROTEIN"/>
    <property type="match status" value="1"/>
</dbReference>
<dbReference type="Proteomes" id="UP000003477">
    <property type="component" value="Unassembled WGS sequence"/>
</dbReference>
<dbReference type="AlphaFoldDB" id="G5J4F4"/>